<protein>
    <recommendedName>
        <fullName evidence="3">HTH cro/C1-type domain-containing protein</fullName>
    </recommendedName>
</protein>
<evidence type="ECO:0000313" key="2">
    <source>
        <dbReference type="Proteomes" id="UP000070578"/>
    </source>
</evidence>
<name>A0A139BS71_9PROT</name>
<dbReference type="Proteomes" id="UP000070578">
    <property type="component" value="Unassembled WGS sequence"/>
</dbReference>
<dbReference type="GO" id="GO:0003677">
    <property type="term" value="F:DNA binding"/>
    <property type="evidence" value="ECO:0007669"/>
    <property type="project" value="InterPro"/>
</dbReference>
<dbReference type="AlphaFoldDB" id="A0A139BS71"/>
<dbReference type="InterPro" id="IPR010982">
    <property type="entry name" value="Lambda_DNA-bd_dom_sf"/>
</dbReference>
<accession>A0A139BS71</accession>
<comment type="caution">
    <text evidence="1">The sequence shown here is derived from an EMBL/GenBank/DDBJ whole genome shotgun (WGS) entry which is preliminary data.</text>
</comment>
<sequence length="78" mass="8634">MPASAQNNNKKGCKMDFSNKIMRATNRLGGITKTANLMECSGTTIHNWIRQGEVKNLDKAKKLAALAGMELQDIRPCR</sequence>
<evidence type="ECO:0008006" key="3">
    <source>
        <dbReference type="Google" id="ProtNLM"/>
    </source>
</evidence>
<proteinExistence type="predicted"/>
<gene>
    <name evidence="1" type="ORF">AWT59_2222</name>
</gene>
<organism evidence="1 2">
    <name type="scientific">Candidatus Gallionella acididurans</name>
    <dbReference type="NCBI Taxonomy" id="1796491"/>
    <lineage>
        <taxon>Bacteria</taxon>
        <taxon>Pseudomonadati</taxon>
        <taxon>Pseudomonadota</taxon>
        <taxon>Betaproteobacteria</taxon>
        <taxon>Nitrosomonadales</taxon>
        <taxon>Gallionellaceae</taxon>
        <taxon>Gallionella</taxon>
    </lineage>
</organism>
<evidence type="ECO:0000313" key="1">
    <source>
        <dbReference type="EMBL" id="KXS31663.1"/>
    </source>
</evidence>
<reference evidence="1 2" key="1">
    <citation type="submission" date="2016-02" db="EMBL/GenBank/DDBJ databases">
        <authorList>
            <person name="Wen L."/>
            <person name="He K."/>
            <person name="Yang H."/>
        </authorList>
    </citation>
    <scope>NUCLEOTIDE SEQUENCE [LARGE SCALE GENOMIC DNA]</scope>
    <source>
        <strain evidence="1">ShG14-8</strain>
    </source>
</reference>
<dbReference type="Gene3D" id="1.10.260.40">
    <property type="entry name" value="lambda repressor-like DNA-binding domains"/>
    <property type="match status" value="1"/>
</dbReference>
<dbReference type="EMBL" id="LSLI01000063">
    <property type="protein sequence ID" value="KXS31663.1"/>
    <property type="molecule type" value="Genomic_DNA"/>
</dbReference>
<reference evidence="1 2" key="2">
    <citation type="submission" date="2016-03" db="EMBL/GenBank/DDBJ databases">
        <title>New uncultured bacterium of the family Gallionellaceae from acid mine drainage: description and reconstruction of genome based on metagenomic analysis of microbial community.</title>
        <authorList>
            <person name="Kadnikov V."/>
            <person name="Ivasenko D."/>
            <person name="Beletsky A."/>
            <person name="Mardanov A."/>
            <person name="Danilova E."/>
            <person name="Pimenov N."/>
            <person name="Karnachuk O."/>
            <person name="Ravin N."/>
        </authorList>
    </citation>
    <scope>NUCLEOTIDE SEQUENCE [LARGE SCALE GENOMIC DNA]</scope>
    <source>
        <strain evidence="1">ShG14-8</strain>
    </source>
</reference>